<gene>
    <name evidence="2" type="ORF">MJG50_15845</name>
</gene>
<evidence type="ECO:0000313" key="2">
    <source>
        <dbReference type="EMBL" id="MCH1626807.1"/>
    </source>
</evidence>
<feature type="transmembrane region" description="Helical" evidence="1">
    <location>
        <begin position="51"/>
        <end position="71"/>
    </location>
</feature>
<comment type="caution">
    <text evidence="2">The sequence shown here is derived from an EMBL/GenBank/DDBJ whole genome shotgun (WGS) entry which is preliminary data.</text>
</comment>
<dbReference type="AlphaFoldDB" id="A0AAW5E1L0"/>
<name>A0AAW5E1L0_9BACI</name>
<dbReference type="Proteomes" id="UP001431131">
    <property type="component" value="Unassembled WGS sequence"/>
</dbReference>
<evidence type="ECO:0000313" key="3">
    <source>
        <dbReference type="Proteomes" id="UP001431131"/>
    </source>
</evidence>
<dbReference type="Gene3D" id="1.10.1760.20">
    <property type="match status" value="1"/>
</dbReference>
<feature type="transmembrane region" description="Helical" evidence="1">
    <location>
        <begin position="26"/>
        <end position="46"/>
    </location>
</feature>
<evidence type="ECO:0000256" key="1">
    <source>
        <dbReference type="SAM" id="Phobius"/>
    </source>
</evidence>
<keyword evidence="1" id="KW-1133">Transmembrane helix</keyword>
<feature type="transmembrane region" description="Helical" evidence="1">
    <location>
        <begin position="106"/>
        <end position="134"/>
    </location>
</feature>
<dbReference type="Pfam" id="PF17099">
    <property type="entry name" value="TrpP"/>
    <property type="match status" value="1"/>
</dbReference>
<reference evidence="2" key="1">
    <citation type="submission" date="2022-02" db="EMBL/GenBank/DDBJ databases">
        <title>Fredinandcohnia quinoae sp. nov. isolated from Chenopodium quinoa seeds.</title>
        <authorList>
            <person name="Saati-Santamaria Z."/>
            <person name="Flores-Felix J.D."/>
            <person name="Igual J.M."/>
            <person name="Velazquez E."/>
            <person name="Garcia-Fraile P."/>
            <person name="Martinez-Molina E."/>
        </authorList>
    </citation>
    <scope>NUCLEOTIDE SEQUENCE</scope>
    <source>
        <strain evidence="2">SECRCQ15</strain>
    </source>
</reference>
<dbReference type="RefSeq" id="WP_240256724.1">
    <property type="nucleotide sequence ID" value="NZ_JAKTTI010000028.1"/>
</dbReference>
<dbReference type="EMBL" id="JAKTTI010000028">
    <property type="protein sequence ID" value="MCH1626807.1"/>
    <property type="molecule type" value="Genomic_DNA"/>
</dbReference>
<keyword evidence="3" id="KW-1185">Reference proteome</keyword>
<feature type="transmembrane region" description="Helical" evidence="1">
    <location>
        <begin position="77"/>
        <end position="94"/>
    </location>
</feature>
<accession>A0AAW5E1L0</accession>
<proteinExistence type="predicted"/>
<organism evidence="2 3">
    <name type="scientific">Fredinandcohnia quinoae</name>
    <dbReference type="NCBI Taxonomy" id="2918902"/>
    <lineage>
        <taxon>Bacteria</taxon>
        <taxon>Bacillati</taxon>
        <taxon>Bacillota</taxon>
        <taxon>Bacilli</taxon>
        <taxon>Bacillales</taxon>
        <taxon>Bacillaceae</taxon>
        <taxon>Fredinandcohnia</taxon>
    </lineage>
</organism>
<feature type="transmembrane region" description="Helical" evidence="1">
    <location>
        <begin position="140"/>
        <end position="166"/>
    </location>
</feature>
<sequence length="179" mass="19133">MNTRILVFLSLLVGMGAVLHQVAPPMLLGMKPDLLLVMVFLGIILFPEKKYVLLVAIVGGVIAALTTTFPMGQIPNVIDKFIAAFAFYGLFKLAPKNLFANYSKSLVLAFIGTITAIGIIISGTVFLLAALLLAGLPDTFTSLFIGVVIPATIMGTIAMVIIFPIAQQIIRRTKLTVNA</sequence>
<keyword evidence="1" id="KW-0472">Membrane</keyword>
<dbReference type="InterPro" id="IPR031360">
    <property type="entry name" value="TrpP"/>
</dbReference>
<keyword evidence="1" id="KW-0812">Transmembrane</keyword>
<protein>
    <submittedName>
        <fullName evidence="2">Tryptophan transporter</fullName>
    </submittedName>
</protein>